<dbReference type="Gene3D" id="2.70.70.10">
    <property type="entry name" value="Glucose Permease (Domain IIA)"/>
    <property type="match status" value="1"/>
</dbReference>
<dbReference type="CDD" id="cd12797">
    <property type="entry name" value="M23_peptidase"/>
    <property type="match status" value="1"/>
</dbReference>
<dbReference type="SUPFAM" id="SSF51261">
    <property type="entry name" value="Duplicated hybrid motif"/>
    <property type="match status" value="1"/>
</dbReference>
<dbReference type="EMBL" id="JAJHNU010000002">
    <property type="protein sequence ID" value="MDN4121633.1"/>
    <property type="molecule type" value="Genomic_DNA"/>
</dbReference>
<feature type="signal peptide" evidence="1">
    <location>
        <begin position="1"/>
        <end position="32"/>
    </location>
</feature>
<evidence type="ECO:0000313" key="4">
    <source>
        <dbReference type="EMBL" id="MDN4121633.1"/>
    </source>
</evidence>
<comment type="caution">
    <text evidence="4">The sequence shown here is derived from an EMBL/GenBank/DDBJ whole genome shotgun (WGS) entry which is preliminary data.</text>
</comment>
<keyword evidence="5" id="KW-1185">Reference proteome</keyword>
<evidence type="ECO:0000256" key="1">
    <source>
        <dbReference type="SAM" id="SignalP"/>
    </source>
</evidence>
<organism evidence="4 5">
    <name type="scientific">Alcaligenes endophyticus</name>
    <dbReference type="NCBI Taxonomy" id="1929088"/>
    <lineage>
        <taxon>Bacteria</taxon>
        <taxon>Pseudomonadati</taxon>
        <taxon>Pseudomonadota</taxon>
        <taxon>Betaproteobacteria</taxon>
        <taxon>Burkholderiales</taxon>
        <taxon>Alcaligenaceae</taxon>
        <taxon>Alcaligenes</taxon>
    </lineage>
</organism>
<feature type="chain" id="PRO_5045880649" evidence="1">
    <location>
        <begin position="33"/>
        <end position="288"/>
    </location>
</feature>
<evidence type="ECO:0000259" key="2">
    <source>
        <dbReference type="Pfam" id="PF01551"/>
    </source>
</evidence>
<dbReference type="Pfam" id="PF01551">
    <property type="entry name" value="Peptidase_M23"/>
    <property type="match status" value="1"/>
</dbReference>
<keyword evidence="1" id="KW-0732">Signal</keyword>
<name>A0ABT8EK12_9BURK</name>
<feature type="domain" description="M23ase beta-sheet core" evidence="2">
    <location>
        <begin position="185"/>
        <end position="279"/>
    </location>
</feature>
<protein>
    <submittedName>
        <fullName evidence="4">Peptidoglycan DD-metalloendopeptidase family protein</fullName>
    </submittedName>
</protein>
<dbReference type="Gene3D" id="2.60.40.1590">
    <property type="entry name" value="Peptidoglycan hydrolase domains"/>
    <property type="match status" value="1"/>
</dbReference>
<proteinExistence type="predicted"/>
<dbReference type="Pfam" id="PF18421">
    <property type="entry name" value="Peptidase_M23_N"/>
    <property type="match status" value="1"/>
</dbReference>
<dbReference type="PANTHER" id="PTHR21666:SF285">
    <property type="entry name" value="M23 FAMILY METALLOPEPTIDASE"/>
    <property type="match status" value="1"/>
</dbReference>
<sequence>MTKWPERLQVLRAWRYALLLASLSLAAPLVQASTYIERVLHKPVPGGVAVLNAGQAEQAPEVYVDGQRVMVIKDADGAWKAIVGIDLKTKPGTISLQDNQGLSLHVVVGNKHYKEQHIRLKNQAHVNPDPQQQARFAAEYAAQIQAYSQFRPEGPSNVVFEKPVPGRLSSPFGLRRFFNGEERNPHSGLDLASPQGTPVKAPADGVVSLVGDYFFNGKTVFVDHGQGFITMYCHLSAIDVQPGDSIKRGEVLGRVGATGRATGPHLHWNVSLNNARVDPAIFIQAFQP</sequence>
<dbReference type="InterPro" id="IPR016047">
    <property type="entry name" value="M23ase_b-sheet_dom"/>
</dbReference>
<dbReference type="InterPro" id="IPR011055">
    <property type="entry name" value="Dup_hybrid_motif"/>
</dbReference>
<dbReference type="InterPro" id="IPR050570">
    <property type="entry name" value="Cell_wall_metabolism_enzyme"/>
</dbReference>
<dbReference type="Proteomes" id="UP001168613">
    <property type="component" value="Unassembled WGS sequence"/>
</dbReference>
<reference evidence="4" key="1">
    <citation type="submission" date="2021-11" db="EMBL/GenBank/DDBJ databases">
        <title>Draft genome sequence of Alcaligenes endophyticus type strain CCUG 75668T.</title>
        <authorList>
            <person name="Salva-Serra F."/>
            <person name="Duran R.E."/>
            <person name="Seeger M."/>
            <person name="Moore E.R.B."/>
            <person name="Jaen-Luchoro D."/>
        </authorList>
    </citation>
    <scope>NUCLEOTIDE SEQUENCE</scope>
    <source>
        <strain evidence="4">CCUG 75668</strain>
    </source>
</reference>
<accession>A0ABT8EK12</accession>
<gene>
    <name evidence="4" type="ORF">LMS43_10060</name>
</gene>
<dbReference type="InterPro" id="IPR040487">
    <property type="entry name" value="Peptidase_M23_N"/>
</dbReference>
<feature type="domain" description="Peptidase family M23 N-terminal" evidence="3">
    <location>
        <begin position="41"/>
        <end position="100"/>
    </location>
</feature>
<dbReference type="PANTHER" id="PTHR21666">
    <property type="entry name" value="PEPTIDASE-RELATED"/>
    <property type="match status" value="1"/>
</dbReference>
<evidence type="ECO:0000313" key="5">
    <source>
        <dbReference type="Proteomes" id="UP001168613"/>
    </source>
</evidence>
<evidence type="ECO:0000259" key="3">
    <source>
        <dbReference type="Pfam" id="PF18421"/>
    </source>
</evidence>